<sequence>MATVSPLFHAGPAAAFDMTVSDPRPAPASRKRSRSMIFEEEKEYEEHWGGRTDGRASDSPDESSGLEDLKRTRTTSDLDALGVVPASESWQLQSVATDLLTSADATVPNALKHYVAGRSPIVLCVLEDVDIHYQLLCAALPALHARFPTAQPLLLTRSPSYALPHLSPTPPPFPILPAQGYPHNHYLKLGLLHPLGGGQAAMDALVVLDARGRRRLVLPFGWGAGRHVGEAVGGREVQERLMAILGEALQELECESG</sequence>
<feature type="region of interest" description="Disordered" evidence="1">
    <location>
        <begin position="12"/>
        <end position="72"/>
    </location>
</feature>
<dbReference type="OrthoDB" id="5390017at2759"/>
<comment type="caution">
    <text evidence="2">The sequence shown here is derived from an EMBL/GenBank/DDBJ whole genome shotgun (WGS) entry which is preliminary data.</text>
</comment>
<protein>
    <submittedName>
        <fullName evidence="2">Uncharacterized protein</fullName>
    </submittedName>
</protein>
<feature type="compositionally biased region" description="Basic and acidic residues" evidence="1">
    <location>
        <begin position="44"/>
        <end position="58"/>
    </location>
</feature>
<accession>A0A5N5CYA0</accession>
<dbReference type="EMBL" id="VCHE01000142">
    <property type="protein sequence ID" value="KAB2570321.1"/>
    <property type="molecule type" value="Genomic_DNA"/>
</dbReference>
<dbReference type="AlphaFoldDB" id="A0A5N5CYA0"/>
<name>A0A5N5CYA0_9PEZI</name>
<gene>
    <name evidence="2" type="ORF">DBV05_g11029</name>
</gene>
<evidence type="ECO:0000313" key="2">
    <source>
        <dbReference type="EMBL" id="KAB2570321.1"/>
    </source>
</evidence>
<reference evidence="2 3" key="1">
    <citation type="journal article" date="2019" name="Sci. Rep.">
        <title>A multi-omics analysis of the grapevine pathogen Lasiodiplodia theobromae reveals that temperature affects the expression of virulence- and pathogenicity-related genes.</title>
        <authorList>
            <person name="Felix C."/>
            <person name="Meneses R."/>
            <person name="Goncalves M.F.M."/>
            <person name="Tilleman L."/>
            <person name="Duarte A.S."/>
            <person name="Jorrin-Novo J.V."/>
            <person name="Van de Peer Y."/>
            <person name="Deforce D."/>
            <person name="Van Nieuwerburgh F."/>
            <person name="Esteves A.C."/>
            <person name="Alves A."/>
        </authorList>
    </citation>
    <scope>NUCLEOTIDE SEQUENCE [LARGE SCALE GENOMIC DNA]</scope>
    <source>
        <strain evidence="2 3">LA-SOL3</strain>
    </source>
</reference>
<organism evidence="2 3">
    <name type="scientific">Lasiodiplodia theobromae</name>
    <dbReference type="NCBI Taxonomy" id="45133"/>
    <lineage>
        <taxon>Eukaryota</taxon>
        <taxon>Fungi</taxon>
        <taxon>Dikarya</taxon>
        <taxon>Ascomycota</taxon>
        <taxon>Pezizomycotina</taxon>
        <taxon>Dothideomycetes</taxon>
        <taxon>Dothideomycetes incertae sedis</taxon>
        <taxon>Botryosphaeriales</taxon>
        <taxon>Botryosphaeriaceae</taxon>
        <taxon>Lasiodiplodia</taxon>
    </lineage>
</organism>
<evidence type="ECO:0000256" key="1">
    <source>
        <dbReference type="SAM" id="MobiDB-lite"/>
    </source>
</evidence>
<proteinExistence type="predicted"/>
<dbReference type="Proteomes" id="UP000325902">
    <property type="component" value="Unassembled WGS sequence"/>
</dbReference>
<keyword evidence="3" id="KW-1185">Reference proteome</keyword>
<evidence type="ECO:0000313" key="3">
    <source>
        <dbReference type="Proteomes" id="UP000325902"/>
    </source>
</evidence>